<dbReference type="RefSeq" id="WP_080842797.1">
    <property type="nucleotide sequence ID" value="NZ_LT009724.1"/>
</dbReference>
<dbReference type="Gene3D" id="1.10.443.10">
    <property type="entry name" value="Intergrase catalytic core"/>
    <property type="match status" value="1"/>
</dbReference>
<dbReference type="SUPFAM" id="SSF56349">
    <property type="entry name" value="DNA breaking-rejoining enzymes"/>
    <property type="match status" value="1"/>
</dbReference>
<dbReference type="GO" id="GO:0006310">
    <property type="term" value="P:DNA recombination"/>
    <property type="evidence" value="ECO:0007669"/>
    <property type="project" value="UniProtKB-KW"/>
</dbReference>
<dbReference type="STRING" id="1183432.AGR3A_Lc80012"/>
<gene>
    <name evidence="4" type="ORF">AGR3A_Lc80012</name>
</gene>
<name>A0A1S7S6Q3_9HYPH</name>
<dbReference type="InterPro" id="IPR002104">
    <property type="entry name" value="Integrase_catalytic"/>
</dbReference>
<keyword evidence="5" id="KW-1185">Reference proteome</keyword>
<dbReference type="InterPro" id="IPR046668">
    <property type="entry name" value="DUF6538"/>
</dbReference>
<dbReference type="PROSITE" id="PS51898">
    <property type="entry name" value="TYR_RECOMBINASE"/>
    <property type="match status" value="1"/>
</dbReference>
<protein>
    <submittedName>
        <fullName evidence="4">Putative Integrase family protein</fullName>
    </submittedName>
</protein>
<keyword evidence="1" id="KW-0229">DNA integration</keyword>
<dbReference type="PANTHER" id="PTHR30349:SF64">
    <property type="entry name" value="PROPHAGE INTEGRASE INTD-RELATED"/>
    <property type="match status" value="1"/>
</dbReference>
<sequence length="441" mass="49816">MITQNYIHKRQNGYYYFCVNIPTRLLSSTTRRQILRSLRTRDLATAKKRVATHVAQILPLFDENRLPDEAHIDYKRVKATAEKLTGKYEPHKAVSEQTVDQLIERINEIVDVRAVMPNPNVVQTAALVGAIETPSLSWVEAFEKFKALSSEKVKGKNELQTKRFWRRYEVKTEDYIAAMGDTDVLKITKTDVKKYRKVLKEKIDNGEFLSNEANKKISWLGVILETVFDEEYEGRENPFAGIRISGYEDDGKRAPFTATEISAVTEGLKTSGARPEIKALIRIGMCTGANAKEIALLTPTDIHLDAPDPYISIRPNELRGKVKRGGARHRDVPLVGDALAAMREFPIGFTIFHTNEGPTQVNCAMSDFFRRVTPGKGKGFGSFRHNMADWLRRSGANDTLKDSILGHTNTKSHSMHYGDGYDIENKKEALEKAIQYAKLPI</sequence>
<reference evidence="5" key="1">
    <citation type="submission" date="2016-01" db="EMBL/GenBank/DDBJ databases">
        <authorList>
            <person name="Regsiter A."/>
            <person name="william w."/>
        </authorList>
    </citation>
    <scope>NUCLEOTIDE SEQUENCE [LARGE SCALE GENOMIC DNA]</scope>
    <source>
        <strain evidence="5">CFBP 6623</strain>
    </source>
</reference>
<dbReference type="InterPro" id="IPR011010">
    <property type="entry name" value="DNA_brk_join_enz"/>
</dbReference>
<evidence type="ECO:0000256" key="2">
    <source>
        <dbReference type="ARBA" id="ARBA00023172"/>
    </source>
</evidence>
<evidence type="ECO:0000313" key="5">
    <source>
        <dbReference type="Proteomes" id="UP000191988"/>
    </source>
</evidence>
<dbReference type="Proteomes" id="UP000191988">
    <property type="component" value="Unassembled WGS sequence"/>
</dbReference>
<evidence type="ECO:0000259" key="3">
    <source>
        <dbReference type="PROSITE" id="PS51898"/>
    </source>
</evidence>
<keyword evidence="2" id="KW-0233">DNA recombination</keyword>
<dbReference type="GO" id="GO:0003677">
    <property type="term" value="F:DNA binding"/>
    <property type="evidence" value="ECO:0007669"/>
    <property type="project" value="InterPro"/>
</dbReference>
<evidence type="ECO:0000313" key="4">
    <source>
        <dbReference type="EMBL" id="CUX63415.1"/>
    </source>
</evidence>
<dbReference type="Pfam" id="PF20172">
    <property type="entry name" value="DUF6538"/>
    <property type="match status" value="1"/>
</dbReference>
<dbReference type="AlphaFoldDB" id="A0A1S7S6Q3"/>
<dbReference type="InterPro" id="IPR050090">
    <property type="entry name" value="Tyrosine_recombinase_XerCD"/>
</dbReference>
<dbReference type="EMBL" id="FBWK01000063">
    <property type="protein sequence ID" value="CUX63415.1"/>
    <property type="molecule type" value="Genomic_DNA"/>
</dbReference>
<proteinExistence type="predicted"/>
<dbReference type="GO" id="GO:0015074">
    <property type="term" value="P:DNA integration"/>
    <property type="evidence" value="ECO:0007669"/>
    <property type="project" value="UniProtKB-KW"/>
</dbReference>
<accession>A0A1S7S6Q3</accession>
<organism evidence="4 5">
    <name type="scientific">Agrobacterium tomkonis CFBP 6623</name>
    <dbReference type="NCBI Taxonomy" id="1183432"/>
    <lineage>
        <taxon>Bacteria</taxon>
        <taxon>Pseudomonadati</taxon>
        <taxon>Pseudomonadota</taxon>
        <taxon>Alphaproteobacteria</taxon>
        <taxon>Hyphomicrobiales</taxon>
        <taxon>Rhizobiaceae</taxon>
        <taxon>Rhizobium/Agrobacterium group</taxon>
        <taxon>Agrobacterium</taxon>
        <taxon>Agrobacterium tumefaciens complex</taxon>
    </lineage>
</organism>
<dbReference type="InterPro" id="IPR013762">
    <property type="entry name" value="Integrase-like_cat_sf"/>
</dbReference>
<evidence type="ECO:0000256" key="1">
    <source>
        <dbReference type="ARBA" id="ARBA00022908"/>
    </source>
</evidence>
<dbReference type="PANTHER" id="PTHR30349">
    <property type="entry name" value="PHAGE INTEGRASE-RELATED"/>
    <property type="match status" value="1"/>
</dbReference>
<feature type="domain" description="Tyr recombinase" evidence="3">
    <location>
        <begin position="251"/>
        <end position="431"/>
    </location>
</feature>